<organism evidence="3 4">
    <name type="scientific">Triangularia verruculosa</name>
    <dbReference type="NCBI Taxonomy" id="2587418"/>
    <lineage>
        <taxon>Eukaryota</taxon>
        <taxon>Fungi</taxon>
        <taxon>Dikarya</taxon>
        <taxon>Ascomycota</taxon>
        <taxon>Pezizomycotina</taxon>
        <taxon>Sordariomycetes</taxon>
        <taxon>Sordariomycetidae</taxon>
        <taxon>Sordariales</taxon>
        <taxon>Podosporaceae</taxon>
        <taxon>Triangularia</taxon>
    </lineage>
</organism>
<accession>A0AAN7AVX2</accession>
<dbReference type="EMBL" id="MU863891">
    <property type="protein sequence ID" value="KAK4203196.1"/>
    <property type="molecule type" value="Genomic_DNA"/>
</dbReference>
<keyword evidence="4" id="KW-1185">Reference proteome</keyword>
<feature type="transmembrane region" description="Helical" evidence="2">
    <location>
        <begin position="210"/>
        <end position="234"/>
    </location>
</feature>
<gene>
    <name evidence="3" type="ORF">QBC40DRAFT_294101</name>
</gene>
<evidence type="ECO:0000256" key="2">
    <source>
        <dbReference type="SAM" id="Phobius"/>
    </source>
</evidence>
<keyword evidence="2" id="KW-1133">Transmembrane helix</keyword>
<evidence type="ECO:0000313" key="4">
    <source>
        <dbReference type="Proteomes" id="UP001303160"/>
    </source>
</evidence>
<feature type="region of interest" description="Disordered" evidence="1">
    <location>
        <begin position="350"/>
        <end position="373"/>
    </location>
</feature>
<feature type="compositionally biased region" description="Polar residues" evidence="1">
    <location>
        <begin position="1"/>
        <end position="12"/>
    </location>
</feature>
<feature type="compositionally biased region" description="Polar residues" evidence="1">
    <location>
        <begin position="355"/>
        <end position="373"/>
    </location>
</feature>
<reference evidence="3" key="2">
    <citation type="submission" date="2023-05" db="EMBL/GenBank/DDBJ databases">
        <authorList>
            <consortium name="Lawrence Berkeley National Laboratory"/>
            <person name="Steindorff A."/>
            <person name="Hensen N."/>
            <person name="Bonometti L."/>
            <person name="Westerberg I."/>
            <person name="Brannstrom I.O."/>
            <person name="Guillou S."/>
            <person name="Cros-Aarteil S."/>
            <person name="Calhoun S."/>
            <person name="Haridas S."/>
            <person name="Kuo A."/>
            <person name="Mondo S."/>
            <person name="Pangilinan J."/>
            <person name="Riley R."/>
            <person name="Labutti K."/>
            <person name="Andreopoulos B."/>
            <person name="Lipzen A."/>
            <person name="Chen C."/>
            <person name="Yanf M."/>
            <person name="Daum C."/>
            <person name="Ng V."/>
            <person name="Clum A."/>
            <person name="Ohm R."/>
            <person name="Martin F."/>
            <person name="Silar P."/>
            <person name="Natvig D."/>
            <person name="Lalanne C."/>
            <person name="Gautier V."/>
            <person name="Ament-Velasquez S.L."/>
            <person name="Kruys A."/>
            <person name="Hutchinson M.I."/>
            <person name="Powell A.J."/>
            <person name="Barry K."/>
            <person name="Miller A.N."/>
            <person name="Grigoriev I.V."/>
            <person name="Debuchy R."/>
            <person name="Gladieux P."/>
            <person name="Thoren M.H."/>
            <person name="Johannesson H."/>
        </authorList>
    </citation>
    <scope>NUCLEOTIDE SEQUENCE</scope>
    <source>
        <strain evidence="3">CBS 315.58</strain>
    </source>
</reference>
<proteinExistence type="predicted"/>
<dbReference type="CDD" id="cd12087">
    <property type="entry name" value="TM_EGFR-like"/>
    <property type="match status" value="1"/>
</dbReference>
<protein>
    <submittedName>
        <fullName evidence="3">Uncharacterized protein</fullName>
    </submittedName>
</protein>
<dbReference type="AlphaFoldDB" id="A0AAN7AVX2"/>
<comment type="caution">
    <text evidence="3">The sequence shown here is derived from an EMBL/GenBank/DDBJ whole genome shotgun (WGS) entry which is preliminary data.</text>
</comment>
<reference evidence="3" key="1">
    <citation type="journal article" date="2023" name="Mol. Phylogenet. Evol.">
        <title>Genome-scale phylogeny and comparative genomics of the fungal order Sordariales.</title>
        <authorList>
            <person name="Hensen N."/>
            <person name="Bonometti L."/>
            <person name="Westerberg I."/>
            <person name="Brannstrom I.O."/>
            <person name="Guillou S."/>
            <person name="Cros-Aarteil S."/>
            <person name="Calhoun S."/>
            <person name="Haridas S."/>
            <person name="Kuo A."/>
            <person name="Mondo S."/>
            <person name="Pangilinan J."/>
            <person name="Riley R."/>
            <person name="LaButti K."/>
            <person name="Andreopoulos B."/>
            <person name="Lipzen A."/>
            <person name="Chen C."/>
            <person name="Yan M."/>
            <person name="Daum C."/>
            <person name="Ng V."/>
            <person name="Clum A."/>
            <person name="Steindorff A."/>
            <person name="Ohm R.A."/>
            <person name="Martin F."/>
            <person name="Silar P."/>
            <person name="Natvig D.O."/>
            <person name="Lalanne C."/>
            <person name="Gautier V."/>
            <person name="Ament-Velasquez S.L."/>
            <person name="Kruys A."/>
            <person name="Hutchinson M.I."/>
            <person name="Powell A.J."/>
            <person name="Barry K."/>
            <person name="Miller A.N."/>
            <person name="Grigoriev I.V."/>
            <person name="Debuchy R."/>
            <person name="Gladieux P."/>
            <person name="Hiltunen Thoren M."/>
            <person name="Johannesson H."/>
        </authorList>
    </citation>
    <scope>NUCLEOTIDE SEQUENCE</scope>
    <source>
        <strain evidence="3">CBS 315.58</strain>
    </source>
</reference>
<evidence type="ECO:0000256" key="1">
    <source>
        <dbReference type="SAM" id="MobiDB-lite"/>
    </source>
</evidence>
<sequence>MTAPTSILTSLDLQPEEEPVDTSSSVLSEFSRTATIPSAPTTASAQRQSTSSTFSTSTSSALACNRLGYFECGAESPGCCPVGYACAAQEDLCIFPNPSLKVDYVGRCPGRDGYGACHEDVGGGCCPHLYACLNGGCMLTQKLTKTLTTWTETYYGRDAGSERVMAVSTWIHEAYPTSVNVFIDRLQSRPTTTSFPGAVVQVSRNDLSDVALAGIIVSCLFVASILFLGLFFFIRRQRKRRAKENRDGDDDDYNKRQGPLELAETSDVHEADTEKHKVEMSSNDRKMEAWELEDTSYLPELCPSPGVSDGDPETPSTKTDDRATSVTISPLSECHEAVNIPAVDRCRKIERRTSKFPTPQQEWLQQRSPEPIQ</sequence>
<name>A0AAN7AVX2_9PEZI</name>
<feature type="region of interest" description="Disordered" evidence="1">
    <location>
        <begin position="301"/>
        <end position="330"/>
    </location>
</feature>
<feature type="compositionally biased region" description="Basic and acidic residues" evidence="1">
    <location>
        <begin position="266"/>
        <end position="286"/>
    </location>
</feature>
<keyword evidence="2" id="KW-0812">Transmembrane</keyword>
<keyword evidence="2" id="KW-0472">Membrane</keyword>
<evidence type="ECO:0000313" key="3">
    <source>
        <dbReference type="EMBL" id="KAK4203196.1"/>
    </source>
</evidence>
<dbReference type="Proteomes" id="UP001303160">
    <property type="component" value="Unassembled WGS sequence"/>
</dbReference>
<feature type="region of interest" description="Disordered" evidence="1">
    <location>
        <begin position="1"/>
        <end position="27"/>
    </location>
</feature>
<feature type="region of interest" description="Disordered" evidence="1">
    <location>
        <begin position="243"/>
        <end position="286"/>
    </location>
</feature>